<dbReference type="SUPFAM" id="SSF51726">
    <property type="entry name" value="UROD/MetE-like"/>
    <property type="match status" value="1"/>
</dbReference>
<comment type="caution">
    <text evidence="1">The sequence shown here is derived from an EMBL/GenBank/DDBJ whole genome shotgun (WGS) entry which is preliminary data.</text>
</comment>
<name>T1A1R0_9ZZZZ</name>
<gene>
    <name evidence="1" type="ORF">B1B_09666</name>
</gene>
<protein>
    <submittedName>
        <fullName evidence="1">Methionine synthase (B12-independent)</fullName>
    </submittedName>
</protein>
<reference evidence="1" key="2">
    <citation type="journal article" date="2014" name="ISME J.">
        <title>Microbial stratification in low pH oxic and suboxic macroscopic growths along an acid mine drainage.</title>
        <authorList>
            <person name="Mendez-Garcia C."/>
            <person name="Mesa V."/>
            <person name="Sprenger R.R."/>
            <person name="Richter M."/>
            <person name="Diez M.S."/>
            <person name="Solano J."/>
            <person name="Bargiela R."/>
            <person name="Golyshina O.V."/>
            <person name="Manteca A."/>
            <person name="Ramos J.L."/>
            <person name="Gallego J.R."/>
            <person name="Llorente I."/>
            <person name="Martins Dos Santos V.A."/>
            <person name="Jensen O.N."/>
            <person name="Pelaez A.I."/>
            <person name="Sanchez J."/>
            <person name="Ferrer M."/>
        </authorList>
    </citation>
    <scope>NUCLEOTIDE SEQUENCE</scope>
</reference>
<sequence length="167" mass="19133">MRVFPLAAKTLPLFPTQEVGSLRKPLWLVEGLRGQSPSRAAKEELRRWARALPAVLQEGDLSGLTQEITASRDPQRLRDQGALFLLRYLEAAGLDLVYDGEARRVEMYEYPIRQMEGFRFLGHVRSFDNKYYLKAASVGPVGLKAPYHVDEFRYVREHAHRPVKVPV</sequence>
<evidence type="ECO:0000313" key="1">
    <source>
        <dbReference type="EMBL" id="EQD54486.1"/>
    </source>
</evidence>
<proteinExistence type="predicted"/>
<organism evidence="1">
    <name type="scientific">mine drainage metagenome</name>
    <dbReference type="NCBI Taxonomy" id="410659"/>
    <lineage>
        <taxon>unclassified sequences</taxon>
        <taxon>metagenomes</taxon>
        <taxon>ecological metagenomes</taxon>
    </lineage>
</organism>
<reference evidence="1" key="1">
    <citation type="submission" date="2013-08" db="EMBL/GenBank/DDBJ databases">
        <authorList>
            <person name="Mendez C."/>
            <person name="Richter M."/>
            <person name="Ferrer M."/>
            <person name="Sanchez J."/>
        </authorList>
    </citation>
    <scope>NUCLEOTIDE SEQUENCE</scope>
</reference>
<feature type="non-terminal residue" evidence="1">
    <location>
        <position position="167"/>
    </location>
</feature>
<dbReference type="EMBL" id="AUZY01006407">
    <property type="protein sequence ID" value="EQD54486.1"/>
    <property type="molecule type" value="Genomic_DNA"/>
</dbReference>
<dbReference type="InterPro" id="IPR038071">
    <property type="entry name" value="UROD/MetE-like_sf"/>
</dbReference>
<dbReference type="AlphaFoldDB" id="T1A1R0"/>
<accession>T1A1R0</accession>
<dbReference type="Gene3D" id="3.20.20.210">
    <property type="match status" value="1"/>
</dbReference>